<feature type="domain" description="Protein kinase" evidence="7">
    <location>
        <begin position="220"/>
        <end position="491"/>
    </location>
</feature>
<evidence type="ECO:0000256" key="4">
    <source>
        <dbReference type="ARBA" id="ARBA00022777"/>
    </source>
</evidence>
<protein>
    <recommendedName>
        <fullName evidence="7">Protein kinase domain-containing protein</fullName>
    </recommendedName>
</protein>
<dbReference type="GO" id="GO:0004674">
    <property type="term" value="F:protein serine/threonine kinase activity"/>
    <property type="evidence" value="ECO:0007669"/>
    <property type="project" value="TreeGrafter"/>
</dbReference>
<dbReference type="PROSITE" id="PS50011">
    <property type="entry name" value="PROTEIN_KINASE_DOM"/>
    <property type="match status" value="1"/>
</dbReference>
<dbReference type="InterPro" id="IPR027417">
    <property type="entry name" value="P-loop_NTPase"/>
</dbReference>
<dbReference type="SUPFAM" id="SSF56112">
    <property type="entry name" value="Protein kinase-like (PK-like)"/>
    <property type="match status" value="1"/>
</dbReference>
<dbReference type="Gene3D" id="3.40.50.300">
    <property type="entry name" value="P-loop containing nucleotide triphosphate hydrolases"/>
    <property type="match status" value="1"/>
</dbReference>
<sequence>MFSRANGVLNDIGNNQINQQVEKWIEMRLKRKSMGFNSESIPSESIHGVGIGTKDEGLPLDTPKVYKNLLSFLIDVSHRGSVSSLRRALDKLSHFMSSRDLISSLVESRGYRLHLLQISAEFKLNSSDDRHLHDALRKDEEAIAGLLSSAIGSEGNKFKDALLALKDEDAQSCADLIQDVIDKCSPERDEFKYQAQRLLVKLCEAQDVLPSSLFIKGVIRQDTDAHFGGSFGDIYRATYNGSEVAIKRIRVFQDTVASERRKIFKRLCREALLWRTLKHPFLLPFFGVDSDTFPGFFCLVSPWMAKGTILRHLGENGGQDIDLRLFEIAQGLAYLHSQHIIHGDLRGSNILVDSDNHACIADFGLAVFSDVTLGTNSSQHGGSVRWMAPELLDPGTFGLEHFRRTFASDVYSFACVCTELYTGDPPFNNIPHGAAVLLKVMKGERPARPFRMGNWLWNIVEMCWNQENAGRPSMSEVVKMMQSRCPGRQLVPLAIQPGEAVNGGSSLLINEDTAMSDDPTLTRRSGEHSRATVANESAGSVTSTAGPRQVSGGIMQALRSRIATPHRRESQEVVAEQVPRFRVLVMGRMNAGKTTIMQAMTRSSDGLFVVHDQDGNQINSGSILQSSAGHSIGWEITYLSNPGFVFHNSRGVETGSRNGIEKLRDFIERRLRRVPLNEKLHVIWYCLPTDTDRPLYREEMAFFQQDTGDVPVIAVFTKFEARVTKAFSQLRDNGMSVREARRHAPEKARQDFEELFSERKLQMRYPPAAYVYLQSKLHYAFNCHSTHLPLDVNKPETTCDELSLVTHRAIQAEAVSRLFAMVQRNSVEVSMGTALV</sequence>
<dbReference type="EMBL" id="LATX01001156">
    <property type="protein sequence ID" value="KTB43484.1"/>
    <property type="molecule type" value="Genomic_DNA"/>
</dbReference>
<dbReference type="InterPro" id="IPR051681">
    <property type="entry name" value="Ser/Thr_Kinases-Pseudokinases"/>
</dbReference>
<dbReference type="AlphaFoldDB" id="A0A0W0G4G5"/>
<reference evidence="8 9" key="1">
    <citation type="submission" date="2015-12" db="EMBL/GenBank/DDBJ databases">
        <title>Draft genome sequence of Moniliophthora roreri, the causal agent of frosty pod rot of cacao.</title>
        <authorList>
            <person name="Aime M.C."/>
            <person name="Diaz-Valderrama J.R."/>
            <person name="Kijpornyongpan T."/>
            <person name="Phillips-Mora W."/>
        </authorList>
    </citation>
    <scope>NUCLEOTIDE SEQUENCE [LARGE SCALE GENOMIC DNA]</scope>
    <source>
        <strain evidence="8 9">MCA 2952</strain>
    </source>
</reference>
<evidence type="ECO:0000256" key="3">
    <source>
        <dbReference type="ARBA" id="ARBA00022741"/>
    </source>
</evidence>
<evidence type="ECO:0000256" key="1">
    <source>
        <dbReference type="ARBA" id="ARBA00008171"/>
    </source>
</evidence>
<dbReference type="InterPro" id="IPR008266">
    <property type="entry name" value="Tyr_kinase_AS"/>
</dbReference>
<dbReference type="InterPro" id="IPR011009">
    <property type="entry name" value="Kinase-like_dom_sf"/>
</dbReference>
<evidence type="ECO:0000313" key="9">
    <source>
        <dbReference type="Proteomes" id="UP000054988"/>
    </source>
</evidence>
<evidence type="ECO:0000256" key="6">
    <source>
        <dbReference type="SAM" id="MobiDB-lite"/>
    </source>
</evidence>
<dbReference type="GO" id="GO:0005524">
    <property type="term" value="F:ATP binding"/>
    <property type="evidence" value="ECO:0007669"/>
    <property type="project" value="UniProtKB-KW"/>
</dbReference>
<organism evidence="8 9">
    <name type="scientific">Moniliophthora roreri</name>
    <name type="common">Frosty pod rot fungus</name>
    <name type="synonym">Monilia roreri</name>
    <dbReference type="NCBI Taxonomy" id="221103"/>
    <lineage>
        <taxon>Eukaryota</taxon>
        <taxon>Fungi</taxon>
        <taxon>Dikarya</taxon>
        <taxon>Basidiomycota</taxon>
        <taxon>Agaricomycotina</taxon>
        <taxon>Agaricomycetes</taxon>
        <taxon>Agaricomycetidae</taxon>
        <taxon>Agaricales</taxon>
        <taxon>Marasmiineae</taxon>
        <taxon>Marasmiaceae</taxon>
        <taxon>Moniliophthora</taxon>
    </lineage>
</organism>
<dbReference type="Pfam" id="PF07714">
    <property type="entry name" value="PK_Tyr_Ser-Thr"/>
    <property type="match status" value="1"/>
</dbReference>
<comment type="similarity">
    <text evidence="1">Belongs to the protein kinase superfamily. TKL Ser/Thr protein kinase family. ROCO subfamily.</text>
</comment>
<evidence type="ECO:0000259" key="7">
    <source>
        <dbReference type="PROSITE" id="PS50011"/>
    </source>
</evidence>
<evidence type="ECO:0000313" key="8">
    <source>
        <dbReference type="EMBL" id="KTB43484.1"/>
    </source>
</evidence>
<dbReference type="Proteomes" id="UP000054988">
    <property type="component" value="Unassembled WGS sequence"/>
</dbReference>
<keyword evidence="2" id="KW-0808">Transferase</keyword>
<accession>A0A0W0G4G5</accession>
<dbReference type="eggNOG" id="KOG0192">
    <property type="taxonomic scope" value="Eukaryota"/>
</dbReference>
<feature type="region of interest" description="Disordered" evidence="6">
    <location>
        <begin position="516"/>
        <end position="548"/>
    </location>
</feature>
<keyword evidence="4" id="KW-0418">Kinase</keyword>
<proteinExistence type="inferred from homology"/>
<dbReference type="SUPFAM" id="SSF52540">
    <property type="entry name" value="P-loop containing nucleoside triphosphate hydrolases"/>
    <property type="match status" value="1"/>
</dbReference>
<feature type="compositionally biased region" description="Basic and acidic residues" evidence="6">
    <location>
        <begin position="520"/>
        <end position="530"/>
    </location>
</feature>
<gene>
    <name evidence="8" type="ORF">WG66_3942</name>
</gene>
<dbReference type="InterPro" id="IPR001245">
    <property type="entry name" value="Ser-Thr/Tyr_kinase_cat_dom"/>
</dbReference>
<dbReference type="PROSITE" id="PS00109">
    <property type="entry name" value="PROTEIN_KINASE_TYR"/>
    <property type="match status" value="1"/>
</dbReference>
<dbReference type="PANTHER" id="PTHR44329">
    <property type="entry name" value="SERINE/THREONINE-PROTEIN KINASE TNNI3K-RELATED"/>
    <property type="match status" value="1"/>
</dbReference>
<feature type="compositionally biased region" description="Polar residues" evidence="6">
    <location>
        <begin position="532"/>
        <end position="546"/>
    </location>
</feature>
<comment type="caution">
    <text evidence="8">The sequence shown here is derived from an EMBL/GenBank/DDBJ whole genome shotgun (WGS) entry which is preliminary data.</text>
</comment>
<dbReference type="PANTHER" id="PTHR44329:SF288">
    <property type="entry name" value="MITOGEN-ACTIVATED PROTEIN KINASE KINASE KINASE 20"/>
    <property type="match status" value="1"/>
</dbReference>
<evidence type="ECO:0000256" key="2">
    <source>
        <dbReference type="ARBA" id="ARBA00022679"/>
    </source>
</evidence>
<keyword evidence="5" id="KW-0067">ATP-binding</keyword>
<keyword evidence="3" id="KW-0547">Nucleotide-binding</keyword>
<dbReference type="InterPro" id="IPR000719">
    <property type="entry name" value="Prot_kinase_dom"/>
</dbReference>
<evidence type="ECO:0000256" key="5">
    <source>
        <dbReference type="ARBA" id="ARBA00022840"/>
    </source>
</evidence>
<name>A0A0W0G4G5_MONRR</name>
<dbReference type="Gene3D" id="1.10.510.10">
    <property type="entry name" value="Transferase(Phosphotransferase) domain 1"/>
    <property type="match status" value="1"/>
</dbReference>